<comment type="cofactor">
    <cofactor evidence="2">
        <name>Zn(2+)</name>
        <dbReference type="ChEBI" id="CHEBI:29105"/>
    </cofactor>
    <text evidence="2">Binds 1 zinc ion per subunit.</text>
</comment>
<proteinExistence type="inferred from homology"/>
<dbReference type="Gene3D" id="3.40.1050.10">
    <property type="entry name" value="Carbonic anhydrase"/>
    <property type="match status" value="1"/>
</dbReference>
<feature type="binding site" evidence="2">
    <location>
        <position position="111"/>
    </location>
    <ligand>
        <name>Zn(2+)</name>
        <dbReference type="ChEBI" id="CHEBI:29105"/>
    </ligand>
</feature>
<dbReference type="InterPro" id="IPR001765">
    <property type="entry name" value="Carbonic_anhydrase"/>
</dbReference>
<dbReference type="Pfam" id="PF00484">
    <property type="entry name" value="Pro_CA"/>
    <property type="match status" value="1"/>
</dbReference>
<dbReference type="SMART" id="SM00947">
    <property type="entry name" value="Pro_CA"/>
    <property type="match status" value="1"/>
</dbReference>
<keyword evidence="4" id="KW-1185">Reference proteome</keyword>
<protein>
    <submittedName>
        <fullName evidence="3">Carbonic anhydrase</fullName>
    </submittedName>
</protein>
<dbReference type="GO" id="GO:0004089">
    <property type="term" value="F:carbonate dehydratase activity"/>
    <property type="evidence" value="ECO:0007669"/>
    <property type="project" value="InterPro"/>
</dbReference>
<dbReference type="Proteomes" id="UP001324634">
    <property type="component" value="Chromosome"/>
</dbReference>
<dbReference type="InterPro" id="IPR036874">
    <property type="entry name" value="Carbonic_anhydrase_sf"/>
</dbReference>
<evidence type="ECO:0000313" key="4">
    <source>
        <dbReference type="Proteomes" id="UP001324634"/>
    </source>
</evidence>
<dbReference type="GO" id="GO:0008270">
    <property type="term" value="F:zinc ion binding"/>
    <property type="evidence" value="ECO:0007669"/>
    <property type="project" value="InterPro"/>
</dbReference>
<evidence type="ECO:0000256" key="1">
    <source>
        <dbReference type="ARBA" id="ARBA00006217"/>
    </source>
</evidence>
<evidence type="ECO:0000313" key="3">
    <source>
        <dbReference type="EMBL" id="WPU63544.1"/>
    </source>
</evidence>
<dbReference type="EMBL" id="CP139487">
    <property type="protein sequence ID" value="WPU63544.1"/>
    <property type="molecule type" value="Genomic_DNA"/>
</dbReference>
<dbReference type="PANTHER" id="PTHR11002">
    <property type="entry name" value="CARBONIC ANHYDRASE"/>
    <property type="match status" value="1"/>
</dbReference>
<dbReference type="KEGG" id="psti:SOO65_12680"/>
<organism evidence="3 4">
    <name type="scientific">Peredibacter starrii</name>
    <dbReference type="NCBI Taxonomy" id="28202"/>
    <lineage>
        <taxon>Bacteria</taxon>
        <taxon>Pseudomonadati</taxon>
        <taxon>Bdellovibrionota</taxon>
        <taxon>Bacteriovoracia</taxon>
        <taxon>Bacteriovoracales</taxon>
        <taxon>Bacteriovoracaceae</taxon>
        <taxon>Peredibacter</taxon>
    </lineage>
</organism>
<accession>A0AAX4HK14</accession>
<dbReference type="CDD" id="cd03378">
    <property type="entry name" value="beta_CA_cladeC"/>
    <property type="match status" value="1"/>
</dbReference>
<feature type="binding site" evidence="2">
    <location>
        <position position="60"/>
    </location>
    <ligand>
        <name>Zn(2+)</name>
        <dbReference type="ChEBI" id="CHEBI:29105"/>
    </ligand>
</feature>
<dbReference type="PANTHER" id="PTHR11002:SF79">
    <property type="entry name" value="CARBONIC ANHYDRASE 2"/>
    <property type="match status" value="1"/>
</dbReference>
<dbReference type="AlphaFoldDB" id="A0AAX4HK14"/>
<gene>
    <name evidence="3" type="ORF">SOO65_12680</name>
</gene>
<dbReference type="SUPFAM" id="SSF53056">
    <property type="entry name" value="beta-carbonic anhydrase, cab"/>
    <property type="match status" value="1"/>
</dbReference>
<keyword evidence="2" id="KW-0862">Zinc</keyword>
<reference evidence="3 4" key="1">
    <citation type="submission" date="2023-11" db="EMBL/GenBank/DDBJ databases">
        <title>Peredibacter starrii A3.12.</title>
        <authorList>
            <person name="Mitchell R.J."/>
        </authorList>
    </citation>
    <scope>NUCLEOTIDE SEQUENCE [LARGE SCALE GENOMIC DNA]</scope>
    <source>
        <strain evidence="3 4">A3.12</strain>
    </source>
</reference>
<feature type="binding site" evidence="2">
    <location>
        <position position="114"/>
    </location>
    <ligand>
        <name>Zn(2+)</name>
        <dbReference type="ChEBI" id="CHEBI:29105"/>
    </ligand>
</feature>
<keyword evidence="2" id="KW-0479">Metal-binding</keyword>
<dbReference type="RefSeq" id="WP_321390435.1">
    <property type="nucleotide sequence ID" value="NZ_CP139487.1"/>
</dbReference>
<sequence>MLEAINLNDIKSPADEALDNLMKGNERFMNNMRINRNLLQQVQETKEGQQPYAVIISCMDSRTSPELIFDQGLGDIFSIRIAGNVVTPEIIGSAEYACKVVGSKLIMVLGHHGCGAVKGALDNVKLGHLPTITDRIQFHAYKGATVEEVTVNNVKAGMRTLHQKSDILNQLANDQEIRIVGGVYDISTGEVEFIGDHHEC</sequence>
<evidence type="ECO:0000256" key="2">
    <source>
        <dbReference type="PIRSR" id="PIRSR601765-1"/>
    </source>
</evidence>
<feature type="binding site" evidence="2">
    <location>
        <position position="58"/>
    </location>
    <ligand>
        <name>Zn(2+)</name>
        <dbReference type="ChEBI" id="CHEBI:29105"/>
    </ligand>
</feature>
<comment type="similarity">
    <text evidence="1">Belongs to the beta-class carbonic anhydrase family.</text>
</comment>
<name>A0AAX4HK14_9BACT</name>